<name>Q2SB39_HAHCH</name>
<accession>Q2SB39</accession>
<dbReference type="Gene3D" id="3.40.1580.10">
    <property type="entry name" value="SMI1/KNR4-like"/>
    <property type="match status" value="1"/>
</dbReference>
<proteinExistence type="predicted"/>
<feature type="domain" description="Knr4/Smi1-like" evidence="1">
    <location>
        <begin position="33"/>
        <end position="206"/>
    </location>
</feature>
<dbReference type="SMART" id="SM00860">
    <property type="entry name" value="SMI1_KNR4"/>
    <property type="match status" value="1"/>
</dbReference>
<dbReference type="InterPro" id="IPR037883">
    <property type="entry name" value="Knr4/Smi1-like_sf"/>
</dbReference>
<dbReference type="Pfam" id="PF09346">
    <property type="entry name" value="SMI1_KNR4"/>
    <property type="match status" value="1"/>
</dbReference>
<dbReference type="STRING" id="349521.HCH_05472"/>
<sequence>MHDILNKLDKLKERDASLNVFGSSAHKYLLNPPLALADFESIERKYQVTFPDDYKNFITTIGNGGAGPFYGLFPIEMQDKGFDLCNWEVGGLIGDLRQPFPHSEAWNLPPSFWEGEPNPEEGDSEEMEDELWEAWDQKLEEQYWAEAIMNGAIPICHEGCAIRNWMVITGELKGTIWEDLRCDNQGIRPLKDDEGNFVTFTDWYLGWLEQSLAEC</sequence>
<dbReference type="InterPro" id="IPR018958">
    <property type="entry name" value="Knr4/Smi1-like_dom"/>
</dbReference>
<protein>
    <recommendedName>
        <fullName evidence="1">Knr4/Smi1-like domain-containing protein</fullName>
    </recommendedName>
</protein>
<dbReference type="SUPFAM" id="SSF160631">
    <property type="entry name" value="SMI1/KNR4-like"/>
    <property type="match status" value="1"/>
</dbReference>
<dbReference type="HOGENOM" id="CLU_082074_0_0_6"/>
<evidence type="ECO:0000313" key="2">
    <source>
        <dbReference type="EMBL" id="ABC32135.1"/>
    </source>
</evidence>
<dbReference type="eggNOG" id="COG0457">
    <property type="taxonomic scope" value="Bacteria"/>
</dbReference>
<organism evidence="2 3">
    <name type="scientific">Hahella chejuensis (strain KCTC 2396)</name>
    <dbReference type="NCBI Taxonomy" id="349521"/>
    <lineage>
        <taxon>Bacteria</taxon>
        <taxon>Pseudomonadati</taxon>
        <taxon>Pseudomonadota</taxon>
        <taxon>Gammaproteobacteria</taxon>
        <taxon>Oceanospirillales</taxon>
        <taxon>Hahellaceae</taxon>
        <taxon>Hahella</taxon>
    </lineage>
</organism>
<dbReference type="Proteomes" id="UP000000238">
    <property type="component" value="Chromosome"/>
</dbReference>
<dbReference type="RefSeq" id="WP_011399199.1">
    <property type="nucleotide sequence ID" value="NC_007645.1"/>
</dbReference>
<gene>
    <name evidence="2" type="ordered locus">HCH_05472</name>
</gene>
<dbReference type="KEGG" id="hch:HCH_05472"/>
<dbReference type="OrthoDB" id="1190024at2"/>
<reference evidence="2 3" key="1">
    <citation type="journal article" date="2005" name="Nucleic Acids Res.">
        <title>Genomic blueprint of Hahella chejuensis, a marine microbe producing an algicidal agent.</title>
        <authorList>
            <person name="Jeong H."/>
            <person name="Yim J.H."/>
            <person name="Lee C."/>
            <person name="Choi S.-H."/>
            <person name="Park Y.K."/>
            <person name="Yoon S.H."/>
            <person name="Hur C.-G."/>
            <person name="Kang H.-Y."/>
            <person name="Kim D."/>
            <person name="Lee H.H."/>
            <person name="Park K.H."/>
            <person name="Park S.-H."/>
            <person name="Park H.-S."/>
            <person name="Lee H.K."/>
            <person name="Oh T.K."/>
            <person name="Kim J.F."/>
        </authorList>
    </citation>
    <scope>NUCLEOTIDE SEQUENCE [LARGE SCALE GENOMIC DNA]</scope>
    <source>
        <strain evidence="2 3">KCTC 2396</strain>
    </source>
</reference>
<dbReference type="AlphaFoldDB" id="Q2SB39"/>
<dbReference type="EMBL" id="CP000155">
    <property type="protein sequence ID" value="ABC32135.1"/>
    <property type="molecule type" value="Genomic_DNA"/>
</dbReference>
<evidence type="ECO:0000259" key="1">
    <source>
        <dbReference type="SMART" id="SM00860"/>
    </source>
</evidence>
<evidence type="ECO:0000313" key="3">
    <source>
        <dbReference type="Proteomes" id="UP000000238"/>
    </source>
</evidence>
<keyword evidence="3" id="KW-1185">Reference proteome</keyword>